<evidence type="ECO:0000256" key="1">
    <source>
        <dbReference type="ARBA" id="ARBA00004123"/>
    </source>
</evidence>
<dbReference type="Gene3D" id="1.10.246.220">
    <property type="match status" value="1"/>
</dbReference>
<evidence type="ECO:0000259" key="7">
    <source>
        <dbReference type="PROSITE" id="PS51294"/>
    </source>
</evidence>
<evidence type="ECO:0000256" key="3">
    <source>
        <dbReference type="ARBA" id="ARBA00023125"/>
    </source>
</evidence>
<dbReference type="SMART" id="SM00717">
    <property type="entry name" value="SANT"/>
    <property type="match status" value="1"/>
</dbReference>
<evidence type="ECO:0000256" key="4">
    <source>
        <dbReference type="ARBA" id="ARBA00023242"/>
    </source>
</evidence>
<dbReference type="GO" id="GO:0003691">
    <property type="term" value="F:double-stranded telomeric DNA binding"/>
    <property type="evidence" value="ECO:0007669"/>
    <property type="project" value="InterPro"/>
</dbReference>
<feature type="region of interest" description="Disordered" evidence="5">
    <location>
        <begin position="308"/>
        <end position="378"/>
    </location>
</feature>
<name>A0A7S3XC27_9CHLO</name>
<feature type="compositionally biased region" description="Polar residues" evidence="5">
    <location>
        <begin position="103"/>
        <end position="119"/>
    </location>
</feature>
<dbReference type="InterPro" id="IPR017930">
    <property type="entry name" value="Myb_dom"/>
</dbReference>
<comment type="subcellular location">
    <subcellularLocation>
        <location evidence="1">Nucleus</location>
    </subcellularLocation>
</comment>
<feature type="region of interest" description="Disordered" evidence="5">
    <location>
        <begin position="84"/>
        <end position="119"/>
    </location>
</feature>
<dbReference type="GO" id="GO:0005634">
    <property type="term" value="C:nucleus"/>
    <property type="evidence" value="ECO:0007669"/>
    <property type="project" value="UniProtKB-SubCell"/>
</dbReference>
<dbReference type="EMBL" id="HBIS01003438">
    <property type="protein sequence ID" value="CAE0609274.1"/>
    <property type="molecule type" value="Transcribed_RNA"/>
</dbReference>
<evidence type="ECO:0008006" key="9">
    <source>
        <dbReference type="Google" id="ProtNLM"/>
    </source>
</evidence>
<feature type="compositionally biased region" description="Polar residues" evidence="5">
    <location>
        <begin position="309"/>
        <end position="326"/>
    </location>
</feature>
<accession>A0A7S3XC27</accession>
<dbReference type="PANTHER" id="PTHR46267">
    <property type="entry name" value="SINGLE MYB HISTONE 4"/>
    <property type="match status" value="1"/>
</dbReference>
<evidence type="ECO:0000259" key="6">
    <source>
        <dbReference type="PROSITE" id="PS50090"/>
    </source>
</evidence>
<evidence type="ECO:0000256" key="2">
    <source>
        <dbReference type="ARBA" id="ARBA00022454"/>
    </source>
</evidence>
<dbReference type="PROSITE" id="PS51294">
    <property type="entry name" value="HTH_MYB"/>
    <property type="match status" value="1"/>
</dbReference>
<keyword evidence="3" id="KW-0238">DNA-binding</keyword>
<dbReference type="InterPro" id="IPR009057">
    <property type="entry name" value="Homeodomain-like_sf"/>
</dbReference>
<protein>
    <recommendedName>
        <fullName evidence="9">Myb-like domain-containing protein</fullName>
    </recommendedName>
</protein>
<evidence type="ECO:0000313" key="8">
    <source>
        <dbReference type="EMBL" id="CAE0609274.1"/>
    </source>
</evidence>
<organism evidence="8">
    <name type="scientific">Picocystis salinarum</name>
    <dbReference type="NCBI Taxonomy" id="88271"/>
    <lineage>
        <taxon>Eukaryota</taxon>
        <taxon>Viridiplantae</taxon>
        <taxon>Chlorophyta</taxon>
        <taxon>Picocystophyceae</taxon>
        <taxon>Picocystales</taxon>
        <taxon>Picocystaceae</taxon>
        <taxon>Picocystis</taxon>
    </lineage>
</organism>
<dbReference type="PROSITE" id="PS50090">
    <property type="entry name" value="MYB_LIKE"/>
    <property type="match status" value="1"/>
</dbReference>
<reference evidence="8" key="1">
    <citation type="submission" date="2021-01" db="EMBL/GenBank/DDBJ databases">
        <authorList>
            <person name="Corre E."/>
            <person name="Pelletier E."/>
            <person name="Niang G."/>
            <person name="Scheremetjew M."/>
            <person name="Finn R."/>
            <person name="Kale V."/>
            <person name="Holt S."/>
            <person name="Cochrane G."/>
            <person name="Meng A."/>
            <person name="Brown T."/>
            <person name="Cohen L."/>
        </authorList>
    </citation>
    <scope>NUCLEOTIDE SEQUENCE</scope>
    <source>
        <strain evidence="8">CCMP1897</strain>
    </source>
</reference>
<gene>
    <name evidence="8" type="ORF">PSAL00342_LOCUS3093</name>
</gene>
<keyword evidence="4" id="KW-0539">Nucleus</keyword>
<feature type="region of interest" description="Disordered" evidence="5">
    <location>
        <begin position="1"/>
        <end position="33"/>
    </location>
</feature>
<dbReference type="SUPFAM" id="SSF46689">
    <property type="entry name" value="Homeodomain-like"/>
    <property type="match status" value="1"/>
</dbReference>
<feature type="domain" description="HTH myb-type" evidence="7">
    <location>
        <begin position="19"/>
        <end position="85"/>
    </location>
</feature>
<dbReference type="AlphaFoldDB" id="A0A7S3XC27"/>
<feature type="domain" description="Myb-like" evidence="6">
    <location>
        <begin position="24"/>
        <end position="81"/>
    </location>
</feature>
<dbReference type="Pfam" id="PF00249">
    <property type="entry name" value="Myb_DNA-binding"/>
    <property type="match status" value="1"/>
</dbReference>
<dbReference type="InterPro" id="IPR001005">
    <property type="entry name" value="SANT/Myb"/>
</dbReference>
<keyword evidence="2" id="KW-0158">Chromosome</keyword>
<dbReference type="InterPro" id="IPR044597">
    <property type="entry name" value="SMH1-6"/>
</dbReference>
<sequence>MAHVARASGNPSGALAGSRPTKKRESGLAGTWQADEVQALEAGVNKYGEGHWKEILDDDVYSKSLKKRTNTDLKDKWRIIKKHRDSRNEKDSKGTEEQRQHQDTGSLASPSNGSDVSSRTWWRRTPRVVKDPAPLLRENPDLLMKKTLAALQELYGKVFGYSVKLKDKETYVKRLREAWESVQPKPTAAAKDNGYATNPTGLSGTQGGFHGMAGQPNPYAMFPGMYMHHPSMSFSPQQMMAQQAAMQAALQQAATQQMMQHMASHQAMAQHAAAAYFQATNGMPSTTSGPGSCSYPLSIGTYPWHMSSDIGSGQTPSTSGFNQGGSSAFAKPSATVVDGSTEGRKRKRNEQQDTPEGTLPASDDSSGNVPAHELNVAS</sequence>
<dbReference type="CDD" id="cd11660">
    <property type="entry name" value="SANT_TRF"/>
    <property type="match status" value="1"/>
</dbReference>
<evidence type="ECO:0000256" key="5">
    <source>
        <dbReference type="SAM" id="MobiDB-lite"/>
    </source>
</evidence>
<dbReference type="PANTHER" id="PTHR46267:SF15">
    <property type="entry name" value="WINGED HELIX-TURN-HELIX TRANSCRIPTION REPRESSOR DNA-BINDING PROTEIN-RELATED"/>
    <property type="match status" value="1"/>
</dbReference>
<proteinExistence type="predicted"/>
<feature type="compositionally biased region" description="Basic and acidic residues" evidence="5">
    <location>
        <begin position="86"/>
        <end position="102"/>
    </location>
</feature>